<gene>
    <name evidence="2" type="ORF">SAMN05444007_10598</name>
</gene>
<proteinExistence type="predicted"/>
<dbReference type="InterPro" id="IPR050289">
    <property type="entry name" value="TorD/DmsD_chaperones"/>
</dbReference>
<reference evidence="2 3" key="1">
    <citation type="submission" date="2016-10" db="EMBL/GenBank/DDBJ databases">
        <authorList>
            <person name="de Groot N.N."/>
        </authorList>
    </citation>
    <scope>NUCLEOTIDE SEQUENCE [LARGE SCALE GENOMIC DNA]</scope>
    <source>
        <strain evidence="2 3">DSM 29340</strain>
    </source>
</reference>
<evidence type="ECO:0000313" key="2">
    <source>
        <dbReference type="EMBL" id="SEJ51240.1"/>
    </source>
</evidence>
<dbReference type="SUPFAM" id="SSF89155">
    <property type="entry name" value="TorD-like"/>
    <property type="match status" value="1"/>
</dbReference>
<keyword evidence="3" id="KW-1185">Reference proteome</keyword>
<keyword evidence="1" id="KW-0143">Chaperone</keyword>
<dbReference type="Gene3D" id="1.10.3480.10">
    <property type="entry name" value="TorD-like"/>
    <property type="match status" value="1"/>
</dbReference>
<dbReference type="OrthoDB" id="8526323at2"/>
<dbReference type="PANTHER" id="PTHR34227">
    <property type="entry name" value="CHAPERONE PROTEIN YCDY"/>
    <property type="match status" value="1"/>
</dbReference>
<organism evidence="2 3">
    <name type="scientific">Cribrihabitans marinus</name>
    <dbReference type="NCBI Taxonomy" id="1227549"/>
    <lineage>
        <taxon>Bacteria</taxon>
        <taxon>Pseudomonadati</taxon>
        <taxon>Pseudomonadota</taxon>
        <taxon>Alphaproteobacteria</taxon>
        <taxon>Rhodobacterales</taxon>
        <taxon>Paracoccaceae</taxon>
        <taxon>Cribrihabitans</taxon>
    </lineage>
</organism>
<dbReference type="InterPro" id="IPR036411">
    <property type="entry name" value="TorD-like_sf"/>
</dbReference>
<name>A0A1H6ZNR0_9RHOB</name>
<protein>
    <submittedName>
        <fullName evidence="2">Chaperone TorD involved in molybdoenzyme TorA maturation</fullName>
    </submittedName>
</protein>
<accession>A0A1H6ZNR0</accession>
<dbReference type="Proteomes" id="UP000199379">
    <property type="component" value="Unassembled WGS sequence"/>
</dbReference>
<sequence length="204" mass="21898">MDTATTQTPEISEEDRLRADFYNFLGLVLAGPPDQGLLDQIAGLSGDDTDLGQAVGAMARVAGVTGPAAAEREYNALFVGLGRGELLPYASYYLTGFLNEKPLAQLRQDMAAQGITRARAVHEPEDNIASLMEVMAGLIVGRFGGAPAPQDVQKTFWNRHIGPWAGHFYSDLEAAEASVLYASVGTAGRVFMEIEREAFRMSAA</sequence>
<dbReference type="AlphaFoldDB" id="A0A1H6ZNR0"/>
<evidence type="ECO:0000256" key="1">
    <source>
        <dbReference type="ARBA" id="ARBA00023186"/>
    </source>
</evidence>
<dbReference type="PANTHER" id="PTHR34227:SF1">
    <property type="entry name" value="DIMETHYL SULFOXIDE REDUCTASE CHAPERONE-RELATED"/>
    <property type="match status" value="1"/>
</dbReference>
<evidence type="ECO:0000313" key="3">
    <source>
        <dbReference type="Proteomes" id="UP000199379"/>
    </source>
</evidence>
<dbReference type="RefSeq" id="WP_092365854.1">
    <property type="nucleotide sequence ID" value="NZ_BMGV01000005.1"/>
</dbReference>
<dbReference type="Pfam" id="PF02613">
    <property type="entry name" value="Nitrate_red_del"/>
    <property type="match status" value="1"/>
</dbReference>
<dbReference type="InterPro" id="IPR020945">
    <property type="entry name" value="DMSO/NO3_reduct_chaperone"/>
</dbReference>
<dbReference type="STRING" id="1227549.SAMN05444007_10598"/>
<dbReference type="EMBL" id="FNYD01000005">
    <property type="protein sequence ID" value="SEJ51240.1"/>
    <property type="molecule type" value="Genomic_DNA"/>
</dbReference>